<dbReference type="PANTHER" id="PTHR47636">
    <property type="entry name" value="TRANSCRIPTIONAL REGULATORY PROTEIN RCO1"/>
    <property type="match status" value="1"/>
</dbReference>
<dbReference type="InterPro" id="IPR011011">
    <property type="entry name" value="Znf_FYVE_PHD"/>
</dbReference>
<dbReference type="FunFam" id="3.30.40.10:FF:000748">
    <property type="entry name" value="PHD finger domain protein, putative"/>
    <property type="match status" value="1"/>
</dbReference>
<dbReference type="InterPro" id="IPR052819">
    <property type="entry name" value="Chromatin_regulatory_protein"/>
</dbReference>
<evidence type="ECO:0000256" key="1">
    <source>
        <dbReference type="ARBA" id="ARBA00022723"/>
    </source>
</evidence>
<dbReference type="InterPro" id="IPR013083">
    <property type="entry name" value="Znf_RING/FYVE/PHD"/>
</dbReference>
<feature type="region of interest" description="Disordered" evidence="5">
    <location>
        <begin position="524"/>
        <end position="575"/>
    </location>
</feature>
<feature type="domain" description="PHD-type" evidence="6">
    <location>
        <begin position="680"/>
        <end position="727"/>
    </location>
</feature>
<comment type="caution">
    <text evidence="7">The sequence shown here is derived from an EMBL/GenBank/DDBJ whole genome shotgun (WGS) entry which is preliminary data.</text>
</comment>
<dbReference type="AlphaFoldDB" id="A0A9W8ZMJ5"/>
<gene>
    <name evidence="7" type="ORF">N0V91_000942</name>
</gene>
<feature type="compositionally biased region" description="Low complexity" evidence="5">
    <location>
        <begin position="184"/>
        <end position="196"/>
    </location>
</feature>
<dbReference type="CDD" id="cd15535">
    <property type="entry name" value="PHD1_Rco1"/>
    <property type="match status" value="1"/>
</dbReference>
<dbReference type="GO" id="GO:0006357">
    <property type="term" value="P:regulation of transcription by RNA polymerase II"/>
    <property type="evidence" value="ECO:0007669"/>
    <property type="project" value="TreeGrafter"/>
</dbReference>
<feature type="region of interest" description="Disordered" evidence="5">
    <location>
        <begin position="1"/>
        <end position="201"/>
    </location>
</feature>
<reference evidence="7" key="1">
    <citation type="submission" date="2022-10" db="EMBL/GenBank/DDBJ databases">
        <title>Tapping the CABI collections for fungal endophytes: first genome assemblies for Collariella, Neodidymelliopsis, Ascochyta clinopodiicola, Didymella pomorum, Didymosphaeria variabile, Neocosmospora piperis and Neocucurbitaria cava.</title>
        <authorList>
            <person name="Hill R."/>
        </authorList>
    </citation>
    <scope>NUCLEOTIDE SEQUENCE</scope>
    <source>
        <strain evidence="7">IMI 355091</strain>
    </source>
</reference>
<feature type="compositionally biased region" description="Polar residues" evidence="5">
    <location>
        <begin position="291"/>
        <end position="301"/>
    </location>
</feature>
<feature type="compositionally biased region" description="Polar residues" evidence="5">
    <location>
        <begin position="33"/>
        <end position="48"/>
    </location>
</feature>
<keyword evidence="1" id="KW-0479">Metal-binding</keyword>
<dbReference type="InterPro" id="IPR019786">
    <property type="entry name" value="Zinc_finger_PHD-type_CS"/>
</dbReference>
<organism evidence="7 8">
    <name type="scientific">Didymella pomorum</name>
    <dbReference type="NCBI Taxonomy" id="749634"/>
    <lineage>
        <taxon>Eukaryota</taxon>
        <taxon>Fungi</taxon>
        <taxon>Dikarya</taxon>
        <taxon>Ascomycota</taxon>
        <taxon>Pezizomycotina</taxon>
        <taxon>Dothideomycetes</taxon>
        <taxon>Pleosporomycetidae</taxon>
        <taxon>Pleosporales</taxon>
        <taxon>Pleosporineae</taxon>
        <taxon>Didymellaceae</taxon>
        <taxon>Didymella</taxon>
    </lineage>
</organism>
<dbReference type="InterPro" id="IPR019787">
    <property type="entry name" value="Znf_PHD-finger"/>
</dbReference>
<dbReference type="PANTHER" id="PTHR47636:SF1">
    <property type="entry name" value="TRANSCRIPTIONAL REGULATORY PROTEIN RCO1"/>
    <property type="match status" value="1"/>
</dbReference>
<evidence type="ECO:0000256" key="2">
    <source>
        <dbReference type="ARBA" id="ARBA00022771"/>
    </source>
</evidence>
<dbReference type="EMBL" id="JAPEVA010000004">
    <property type="protein sequence ID" value="KAJ4411807.1"/>
    <property type="molecule type" value="Genomic_DNA"/>
</dbReference>
<dbReference type="SUPFAM" id="SSF57903">
    <property type="entry name" value="FYVE/PHD zinc finger"/>
    <property type="match status" value="2"/>
</dbReference>
<dbReference type="CDD" id="cd15534">
    <property type="entry name" value="PHD2_PHF12_Rco1"/>
    <property type="match status" value="1"/>
</dbReference>
<dbReference type="OrthoDB" id="5876363at2759"/>
<feature type="region of interest" description="Disordered" evidence="5">
    <location>
        <begin position="272"/>
        <end position="480"/>
    </location>
</feature>
<evidence type="ECO:0000313" key="7">
    <source>
        <dbReference type="EMBL" id="KAJ4411807.1"/>
    </source>
</evidence>
<evidence type="ECO:0000256" key="4">
    <source>
        <dbReference type="PROSITE-ProRule" id="PRU00146"/>
    </source>
</evidence>
<evidence type="ECO:0000256" key="5">
    <source>
        <dbReference type="SAM" id="MobiDB-lite"/>
    </source>
</evidence>
<dbReference type="Gene3D" id="3.30.40.10">
    <property type="entry name" value="Zinc/RING finger domain, C3HC4 (zinc finger)"/>
    <property type="match status" value="2"/>
</dbReference>
<dbReference type="Pfam" id="PF00628">
    <property type="entry name" value="PHD"/>
    <property type="match status" value="1"/>
</dbReference>
<proteinExistence type="predicted"/>
<dbReference type="InterPro" id="IPR001965">
    <property type="entry name" value="Znf_PHD"/>
</dbReference>
<dbReference type="Proteomes" id="UP001140510">
    <property type="component" value="Unassembled WGS sequence"/>
</dbReference>
<dbReference type="GO" id="GO:0032221">
    <property type="term" value="C:Rpd3S complex"/>
    <property type="evidence" value="ECO:0007669"/>
    <property type="project" value="TreeGrafter"/>
</dbReference>
<keyword evidence="3" id="KW-0862">Zinc</keyword>
<dbReference type="PROSITE" id="PS50016">
    <property type="entry name" value="ZF_PHD_2"/>
    <property type="match status" value="1"/>
</dbReference>
<feature type="compositionally biased region" description="Polar residues" evidence="5">
    <location>
        <begin position="10"/>
        <end position="25"/>
    </location>
</feature>
<feature type="compositionally biased region" description="Basic residues" evidence="5">
    <location>
        <begin position="453"/>
        <end position="470"/>
    </location>
</feature>
<keyword evidence="2 4" id="KW-0863">Zinc-finger</keyword>
<dbReference type="PROSITE" id="PS01359">
    <property type="entry name" value="ZF_PHD_1"/>
    <property type="match status" value="1"/>
</dbReference>
<dbReference type="SMART" id="SM00249">
    <property type="entry name" value="PHD"/>
    <property type="match status" value="2"/>
</dbReference>
<sequence length="1075" mass="117551">MPALRKSRGPRSSTTPFASPTGTPSDSKERSQRSTMEWTEPSIQNPTPSFEEHGFARHGVLEQMAPLGQPPSAKVKQRTRAMGGDAAARKSLAGKGSFLGDEVGSTPEVTPAPELEPDDSERQEEDELPLELPLQEEDEDDDYVPGKTKKKTPASKTIVRGKASAQGKTPGEAQTPVKTGTPRAASVSASPAVQAVEQPRDTDISQRAQIYLAEAAESAKVHDNPKLSEAFKQLRELSKRDQNVAAMIDAICKQNQTSLQWEKFRSNIKAFKKGKTKKAKKQRNGDFPTIKSETPKISQQPSPRPSSEIAPDDSVSFVQDNEATMEDVYPPADATAGALPSPHPLSTAPALPAVEPSIETVPRQPSKSPRKKHASNAFLASGHEMDVDGGASSAAQTPAGNTPEAGDGSDSELSEVNEEIVQKGPPTPAQPEKKTAAPAAAVKKGKGNGVARGPKKHANKGKLFGKHAHKNQPANPEQHEDLEQIYQMRREMADAQPLRQFDLPFPQSDVRFDDEILETESLTESMIAVGPPVDSDQPRRPGRPPQGAKRLREDMSRFSSPQLESAAVSRPTTPAVQPAIKRLKLNNGQAARTKRSPVKNRDAQPIAGMPYSGGVARHIQPHHSSFTNTIINNNCRLFIPELQMGVDKKLALPKYPPSPPLSVLSSPLTERQNSPASESEDFCSACKGQGEFLCCEGCPRVFHLLCCDPPRVEVPDGSFYCYECAGSSPRDEAAAERFIDLGPLFSELGKTNPRAFTLPKEIQDHFEGVSARGDGSYFEEVKKFPLAKSSGYGYQRPDYTKVLDGDKPILCVQCGVSSGGKRQMLKCDFCNAYWHLDCVDPPLANPPHISLEASQRDAWRCPRHIEHDLRSGQLLQNDLNGAYDDVEMDDDTFTRVPRKIRKRKNPQIVEPTFSRGMRNNGLIDIINDPDDDTDGEGNYTGFEFKDVNSKVYRVPERGLITDFLTKVKSRKVTRDREAQNNAAFAAQRKASIQNFVAHSFQQQQAALNLALLAKREQDLGLNEGKIDGLLLALTAEAPQEVITAMTNSAPPPVAADERAQLLKLQELIQRRLNAS</sequence>
<evidence type="ECO:0000313" key="8">
    <source>
        <dbReference type="Proteomes" id="UP001140510"/>
    </source>
</evidence>
<evidence type="ECO:0000256" key="3">
    <source>
        <dbReference type="ARBA" id="ARBA00022833"/>
    </source>
</evidence>
<name>A0A9W8ZMJ5_9PLEO</name>
<feature type="compositionally biased region" description="Acidic residues" evidence="5">
    <location>
        <begin position="407"/>
        <end position="418"/>
    </location>
</feature>
<dbReference type="GO" id="GO:0008270">
    <property type="term" value="F:zinc ion binding"/>
    <property type="evidence" value="ECO:0007669"/>
    <property type="project" value="UniProtKB-KW"/>
</dbReference>
<evidence type="ECO:0000259" key="6">
    <source>
        <dbReference type="PROSITE" id="PS50016"/>
    </source>
</evidence>
<keyword evidence="8" id="KW-1185">Reference proteome</keyword>
<feature type="compositionally biased region" description="Basic residues" evidence="5">
    <location>
        <begin position="272"/>
        <end position="282"/>
    </location>
</feature>
<accession>A0A9W8ZMJ5</accession>
<protein>
    <recommendedName>
        <fullName evidence="6">PHD-type domain-containing protein</fullName>
    </recommendedName>
</protein>
<feature type="compositionally biased region" description="Acidic residues" evidence="5">
    <location>
        <begin position="115"/>
        <end position="143"/>
    </location>
</feature>